<dbReference type="Pfam" id="PF10217">
    <property type="entry name" value="DUF2039"/>
    <property type="match status" value="1"/>
</dbReference>
<sequence>MSTQRGNASRTRAQKHKNRHVFKNDLHDKTPQQIRLNKMHVSTVCQRCKEVIEWKIKYKKYKPLTQAKTCARCQQRTVRKAYHVICRDCAVKDHVCAKCLKSADEVAIEAPEPTPQEEQQLQVEMDRLIKSFPERKRRAFLRFMAKGRKQETETEEPVDDEEREAQEKATRVRHTREELLEKIKQLNLAEEDDDYNDDEDEDEDEDGDGDGEGDSDLDSDECDSEESSDEEQQKPNISDKLVNK</sequence>
<name>B4MEW2_DROVI</name>
<dbReference type="Proteomes" id="UP000008792">
    <property type="component" value="Unassembled WGS sequence"/>
</dbReference>
<feature type="compositionally biased region" description="Acidic residues" evidence="1">
    <location>
        <begin position="153"/>
        <end position="164"/>
    </location>
</feature>
<evidence type="ECO:0000313" key="2">
    <source>
        <dbReference type="EMBL" id="EDW63087.1"/>
    </source>
</evidence>
<dbReference type="EMBL" id="CH940664">
    <property type="protein sequence ID" value="EDW63087.1"/>
    <property type="molecule type" value="Genomic_DNA"/>
</dbReference>
<dbReference type="PANTHER" id="PTHR22876">
    <property type="entry name" value="ZGC:101016"/>
    <property type="match status" value="1"/>
</dbReference>
<feature type="compositionally biased region" description="Acidic residues" evidence="1">
    <location>
        <begin position="189"/>
        <end position="230"/>
    </location>
</feature>
<dbReference type="PhylomeDB" id="B4MEW2"/>
<dbReference type="eggNOG" id="KOG3241">
    <property type="taxonomic scope" value="Eukaryota"/>
</dbReference>
<proteinExistence type="predicted"/>
<dbReference type="HOGENOM" id="CLU_087756_3_0_1"/>
<dbReference type="OMA" id="HKNRHVF"/>
<dbReference type="OrthoDB" id="250548at2759"/>
<evidence type="ECO:0000256" key="1">
    <source>
        <dbReference type="SAM" id="MobiDB-lite"/>
    </source>
</evidence>
<dbReference type="AlphaFoldDB" id="B4MEW2"/>
<evidence type="ECO:0000313" key="3">
    <source>
        <dbReference type="Proteomes" id="UP000008792"/>
    </source>
</evidence>
<protein>
    <recommendedName>
        <fullName evidence="4">CG8675-PA</fullName>
    </recommendedName>
</protein>
<dbReference type="STRING" id="7244.B4MEW2"/>
<dbReference type="PANTHER" id="PTHR22876:SF5">
    <property type="entry name" value="CHROMOSOME 9 OPEN READING FRAME 85"/>
    <property type="match status" value="1"/>
</dbReference>
<feature type="compositionally biased region" description="Basic and acidic residues" evidence="1">
    <location>
        <begin position="165"/>
        <end position="184"/>
    </location>
</feature>
<dbReference type="KEGG" id="dvi:6636158"/>
<accession>B4MEW2</accession>
<evidence type="ECO:0008006" key="4">
    <source>
        <dbReference type="Google" id="ProtNLM"/>
    </source>
</evidence>
<keyword evidence="3" id="KW-1185">Reference proteome</keyword>
<dbReference type="FunCoup" id="B4MEW2">
    <property type="interactions" value="604"/>
</dbReference>
<dbReference type="InParanoid" id="B4MEW2"/>
<organism evidence="2 3">
    <name type="scientific">Drosophila virilis</name>
    <name type="common">Fruit fly</name>
    <dbReference type="NCBI Taxonomy" id="7244"/>
    <lineage>
        <taxon>Eukaryota</taxon>
        <taxon>Metazoa</taxon>
        <taxon>Ecdysozoa</taxon>
        <taxon>Arthropoda</taxon>
        <taxon>Hexapoda</taxon>
        <taxon>Insecta</taxon>
        <taxon>Pterygota</taxon>
        <taxon>Neoptera</taxon>
        <taxon>Endopterygota</taxon>
        <taxon>Diptera</taxon>
        <taxon>Brachycera</taxon>
        <taxon>Muscomorpha</taxon>
        <taxon>Ephydroidea</taxon>
        <taxon>Drosophilidae</taxon>
        <taxon>Drosophila</taxon>
    </lineage>
</organism>
<reference evidence="2 3" key="1">
    <citation type="journal article" date="2007" name="Nature">
        <title>Evolution of genes and genomes on the Drosophila phylogeny.</title>
        <authorList>
            <consortium name="Drosophila 12 Genomes Consortium"/>
            <person name="Clark A.G."/>
            <person name="Eisen M.B."/>
            <person name="Smith D.R."/>
            <person name="Bergman C.M."/>
            <person name="Oliver B."/>
            <person name="Markow T.A."/>
            <person name="Kaufman T.C."/>
            <person name="Kellis M."/>
            <person name="Gelbart W."/>
            <person name="Iyer V.N."/>
            <person name="Pollard D.A."/>
            <person name="Sackton T.B."/>
            <person name="Larracuente A.M."/>
            <person name="Singh N.D."/>
            <person name="Abad J.P."/>
            <person name="Abt D.N."/>
            <person name="Adryan B."/>
            <person name="Aguade M."/>
            <person name="Akashi H."/>
            <person name="Anderson W.W."/>
            <person name="Aquadro C.F."/>
            <person name="Ardell D.H."/>
            <person name="Arguello R."/>
            <person name="Artieri C.G."/>
            <person name="Barbash D.A."/>
            <person name="Barker D."/>
            <person name="Barsanti P."/>
            <person name="Batterham P."/>
            <person name="Batzoglou S."/>
            <person name="Begun D."/>
            <person name="Bhutkar A."/>
            <person name="Blanco E."/>
            <person name="Bosak S.A."/>
            <person name="Bradley R.K."/>
            <person name="Brand A.D."/>
            <person name="Brent M.R."/>
            <person name="Brooks A.N."/>
            <person name="Brown R.H."/>
            <person name="Butlin R.K."/>
            <person name="Caggese C."/>
            <person name="Calvi B.R."/>
            <person name="Bernardo de Carvalho A."/>
            <person name="Caspi A."/>
            <person name="Castrezana S."/>
            <person name="Celniker S.E."/>
            <person name="Chang J.L."/>
            <person name="Chapple C."/>
            <person name="Chatterji S."/>
            <person name="Chinwalla A."/>
            <person name="Civetta A."/>
            <person name="Clifton S.W."/>
            <person name="Comeron J.M."/>
            <person name="Costello J.C."/>
            <person name="Coyne J.A."/>
            <person name="Daub J."/>
            <person name="David R.G."/>
            <person name="Delcher A.L."/>
            <person name="Delehaunty K."/>
            <person name="Do C.B."/>
            <person name="Ebling H."/>
            <person name="Edwards K."/>
            <person name="Eickbush T."/>
            <person name="Evans J.D."/>
            <person name="Filipski A."/>
            <person name="Findeiss S."/>
            <person name="Freyhult E."/>
            <person name="Fulton L."/>
            <person name="Fulton R."/>
            <person name="Garcia A.C."/>
            <person name="Gardiner A."/>
            <person name="Garfield D.A."/>
            <person name="Garvin B.E."/>
            <person name="Gibson G."/>
            <person name="Gilbert D."/>
            <person name="Gnerre S."/>
            <person name="Godfrey J."/>
            <person name="Good R."/>
            <person name="Gotea V."/>
            <person name="Gravely B."/>
            <person name="Greenberg A.J."/>
            <person name="Griffiths-Jones S."/>
            <person name="Gross S."/>
            <person name="Guigo R."/>
            <person name="Gustafson E.A."/>
            <person name="Haerty W."/>
            <person name="Hahn M.W."/>
            <person name="Halligan D.L."/>
            <person name="Halpern A.L."/>
            <person name="Halter G.M."/>
            <person name="Han M.V."/>
            <person name="Heger A."/>
            <person name="Hillier L."/>
            <person name="Hinrichs A.S."/>
            <person name="Holmes I."/>
            <person name="Hoskins R.A."/>
            <person name="Hubisz M.J."/>
            <person name="Hultmark D."/>
            <person name="Huntley M.A."/>
            <person name="Jaffe D.B."/>
            <person name="Jagadeeshan S."/>
            <person name="Jeck W.R."/>
            <person name="Johnson J."/>
            <person name="Jones C.D."/>
            <person name="Jordan W.C."/>
            <person name="Karpen G.H."/>
            <person name="Kataoka E."/>
            <person name="Keightley P.D."/>
            <person name="Kheradpour P."/>
            <person name="Kirkness E.F."/>
            <person name="Koerich L.B."/>
            <person name="Kristiansen K."/>
            <person name="Kudrna D."/>
            <person name="Kulathinal R.J."/>
            <person name="Kumar S."/>
            <person name="Kwok R."/>
            <person name="Lander E."/>
            <person name="Langley C.H."/>
            <person name="Lapoint R."/>
            <person name="Lazzaro B.P."/>
            <person name="Lee S.J."/>
            <person name="Levesque L."/>
            <person name="Li R."/>
            <person name="Lin C.F."/>
            <person name="Lin M.F."/>
            <person name="Lindblad-Toh K."/>
            <person name="Llopart A."/>
            <person name="Long M."/>
            <person name="Low L."/>
            <person name="Lozovsky E."/>
            <person name="Lu J."/>
            <person name="Luo M."/>
            <person name="Machado C.A."/>
            <person name="Makalowski W."/>
            <person name="Marzo M."/>
            <person name="Matsuda M."/>
            <person name="Matzkin L."/>
            <person name="McAllister B."/>
            <person name="McBride C.S."/>
            <person name="McKernan B."/>
            <person name="McKernan K."/>
            <person name="Mendez-Lago M."/>
            <person name="Minx P."/>
            <person name="Mollenhauer M.U."/>
            <person name="Montooth K."/>
            <person name="Mount S.M."/>
            <person name="Mu X."/>
            <person name="Myers E."/>
            <person name="Negre B."/>
            <person name="Newfeld S."/>
            <person name="Nielsen R."/>
            <person name="Noor M.A."/>
            <person name="O'Grady P."/>
            <person name="Pachter L."/>
            <person name="Papaceit M."/>
            <person name="Parisi M.J."/>
            <person name="Parisi M."/>
            <person name="Parts L."/>
            <person name="Pedersen J.S."/>
            <person name="Pesole G."/>
            <person name="Phillippy A.M."/>
            <person name="Ponting C.P."/>
            <person name="Pop M."/>
            <person name="Porcelli D."/>
            <person name="Powell J.R."/>
            <person name="Prohaska S."/>
            <person name="Pruitt K."/>
            <person name="Puig M."/>
            <person name="Quesneville H."/>
            <person name="Ram K.R."/>
            <person name="Rand D."/>
            <person name="Rasmussen M.D."/>
            <person name="Reed L.K."/>
            <person name="Reenan R."/>
            <person name="Reily A."/>
            <person name="Remington K.A."/>
            <person name="Rieger T.T."/>
            <person name="Ritchie M.G."/>
            <person name="Robin C."/>
            <person name="Rogers Y.H."/>
            <person name="Rohde C."/>
            <person name="Rozas J."/>
            <person name="Rubenfield M.J."/>
            <person name="Ruiz A."/>
            <person name="Russo S."/>
            <person name="Salzberg S.L."/>
            <person name="Sanchez-Gracia A."/>
            <person name="Saranga D.J."/>
            <person name="Sato H."/>
            <person name="Schaeffer S.W."/>
            <person name="Schatz M.C."/>
            <person name="Schlenke T."/>
            <person name="Schwartz R."/>
            <person name="Segarra C."/>
            <person name="Singh R.S."/>
            <person name="Sirot L."/>
            <person name="Sirota M."/>
            <person name="Sisneros N.B."/>
            <person name="Smith C.D."/>
            <person name="Smith T.F."/>
            <person name="Spieth J."/>
            <person name="Stage D.E."/>
            <person name="Stark A."/>
            <person name="Stephan W."/>
            <person name="Strausberg R.L."/>
            <person name="Strempel S."/>
            <person name="Sturgill D."/>
            <person name="Sutton G."/>
            <person name="Sutton G.G."/>
            <person name="Tao W."/>
            <person name="Teichmann S."/>
            <person name="Tobari Y.N."/>
            <person name="Tomimura Y."/>
            <person name="Tsolas J.M."/>
            <person name="Valente V.L."/>
            <person name="Venter E."/>
            <person name="Venter J.C."/>
            <person name="Vicario S."/>
            <person name="Vieira F.G."/>
            <person name="Vilella A.J."/>
            <person name="Villasante A."/>
            <person name="Walenz B."/>
            <person name="Wang J."/>
            <person name="Wasserman M."/>
            <person name="Watts T."/>
            <person name="Wilson D."/>
            <person name="Wilson R.K."/>
            <person name="Wing R.A."/>
            <person name="Wolfner M.F."/>
            <person name="Wong A."/>
            <person name="Wong G.K."/>
            <person name="Wu C.I."/>
            <person name="Wu G."/>
            <person name="Yamamoto D."/>
            <person name="Yang H.P."/>
            <person name="Yang S.P."/>
            <person name="Yorke J.A."/>
            <person name="Yoshida K."/>
            <person name="Zdobnov E."/>
            <person name="Zhang P."/>
            <person name="Zhang Y."/>
            <person name="Zimin A.V."/>
            <person name="Baldwin J."/>
            <person name="Abdouelleil A."/>
            <person name="Abdulkadir J."/>
            <person name="Abebe A."/>
            <person name="Abera B."/>
            <person name="Abreu J."/>
            <person name="Acer S.C."/>
            <person name="Aftuck L."/>
            <person name="Alexander A."/>
            <person name="An P."/>
            <person name="Anderson E."/>
            <person name="Anderson S."/>
            <person name="Arachi H."/>
            <person name="Azer M."/>
            <person name="Bachantsang P."/>
            <person name="Barry A."/>
            <person name="Bayul T."/>
            <person name="Berlin A."/>
            <person name="Bessette D."/>
            <person name="Bloom T."/>
            <person name="Blye J."/>
            <person name="Boguslavskiy L."/>
            <person name="Bonnet C."/>
            <person name="Boukhgalter B."/>
            <person name="Bourzgui I."/>
            <person name="Brown A."/>
            <person name="Cahill P."/>
            <person name="Channer S."/>
            <person name="Cheshatsang Y."/>
            <person name="Chuda L."/>
            <person name="Citroen M."/>
            <person name="Collymore A."/>
            <person name="Cooke P."/>
            <person name="Costello M."/>
            <person name="D'Aco K."/>
            <person name="Daza R."/>
            <person name="De Haan G."/>
            <person name="DeGray S."/>
            <person name="DeMaso C."/>
            <person name="Dhargay N."/>
            <person name="Dooley K."/>
            <person name="Dooley E."/>
            <person name="Doricent M."/>
            <person name="Dorje P."/>
            <person name="Dorjee K."/>
            <person name="Dupes A."/>
            <person name="Elong R."/>
            <person name="Falk J."/>
            <person name="Farina A."/>
            <person name="Faro S."/>
            <person name="Ferguson D."/>
            <person name="Fisher S."/>
            <person name="Foley C.D."/>
            <person name="Franke A."/>
            <person name="Friedrich D."/>
            <person name="Gadbois L."/>
            <person name="Gearin G."/>
            <person name="Gearin C.R."/>
            <person name="Giannoukos G."/>
            <person name="Goode T."/>
            <person name="Graham J."/>
            <person name="Grandbois E."/>
            <person name="Grewal S."/>
            <person name="Gyaltsen K."/>
            <person name="Hafez N."/>
            <person name="Hagos B."/>
            <person name="Hall J."/>
            <person name="Henson C."/>
            <person name="Hollinger A."/>
            <person name="Honan T."/>
            <person name="Huard M.D."/>
            <person name="Hughes L."/>
            <person name="Hurhula B."/>
            <person name="Husby M.E."/>
            <person name="Kamat A."/>
            <person name="Kanga B."/>
            <person name="Kashin S."/>
            <person name="Khazanovich D."/>
            <person name="Kisner P."/>
            <person name="Lance K."/>
            <person name="Lara M."/>
            <person name="Lee W."/>
            <person name="Lennon N."/>
            <person name="Letendre F."/>
            <person name="LeVine R."/>
            <person name="Lipovsky A."/>
            <person name="Liu X."/>
            <person name="Liu J."/>
            <person name="Liu S."/>
            <person name="Lokyitsang T."/>
            <person name="Lokyitsang Y."/>
            <person name="Lubonja R."/>
            <person name="Lui A."/>
            <person name="MacDonald P."/>
            <person name="Magnisalis V."/>
            <person name="Maru K."/>
            <person name="Matthews C."/>
            <person name="McCusker W."/>
            <person name="McDonough S."/>
            <person name="Mehta T."/>
            <person name="Meldrim J."/>
            <person name="Meneus L."/>
            <person name="Mihai O."/>
            <person name="Mihalev A."/>
            <person name="Mihova T."/>
            <person name="Mittelman R."/>
            <person name="Mlenga V."/>
            <person name="Montmayeur A."/>
            <person name="Mulrain L."/>
            <person name="Navidi A."/>
            <person name="Naylor J."/>
            <person name="Negash T."/>
            <person name="Nguyen T."/>
            <person name="Nguyen N."/>
            <person name="Nicol R."/>
            <person name="Norbu C."/>
            <person name="Norbu N."/>
            <person name="Novod N."/>
            <person name="O'Neill B."/>
            <person name="Osman S."/>
            <person name="Markiewicz E."/>
            <person name="Oyono O.L."/>
            <person name="Patti C."/>
            <person name="Phunkhang P."/>
            <person name="Pierre F."/>
            <person name="Priest M."/>
            <person name="Raghuraman S."/>
            <person name="Rege F."/>
            <person name="Reyes R."/>
            <person name="Rise C."/>
            <person name="Rogov P."/>
            <person name="Ross K."/>
            <person name="Ryan E."/>
            <person name="Settipalli S."/>
            <person name="Shea T."/>
            <person name="Sherpa N."/>
            <person name="Shi L."/>
            <person name="Shih D."/>
            <person name="Sparrow T."/>
            <person name="Spaulding J."/>
            <person name="Stalker J."/>
            <person name="Stange-Thomann N."/>
            <person name="Stavropoulos S."/>
            <person name="Stone C."/>
            <person name="Strader C."/>
            <person name="Tesfaye S."/>
            <person name="Thomson T."/>
            <person name="Thoulutsang Y."/>
            <person name="Thoulutsang D."/>
            <person name="Topham K."/>
            <person name="Topping I."/>
            <person name="Tsamla T."/>
            <person name="Vassiliev H."/>
            <person name="Vo A."/>
            <person name="Wangchuk T."/>
            <person name="Wangdi T."/>
            <person name="Weiand M."/>
            <person name="Wilkinson J."/>
            <person name="Wilson A."/>
            <person name="Yadav S."/>
            <person name="Young G."/>
            <person name="Yu Q."/>
            <person name="Zembek L."/>
            <person name="Zhong D."/>
            <person name="Zimmer A."/>
            <person name="Zwirko Z."/>
            <person name="Jaffe D.B."/>
            <person name="Alvarez P."/>
            <person name="Brockman W."/>
            <person name="Butler J."/>
            <person name="Chin C."/>
            <person name="Gnerre S."/>
            <person name="Grabherr M."/>
            <person name="Kleber M."/>
            <person name="Mauceli E."/>
            <person name="MacCallum I."/>
        </authorList>
    </citation>
    <scope>NUCLEOTIDE SEQUENCE [LARGE SCALE GENOMIC DNA]</scope>
    <source>
        <strain evidence="3">Tucson 15010-1051.87</strain>
    </source>
</reference>
<gene>
    <name evidence="2" type="primary">Dvir\GJ14696</name>
    <name evidence="2" type="ORF">Dvir_GJ14696</name>
</gene>
<dbReference type="InterPro" id="IPR019351">
    <property type="entry name" value="DUF2039"/>
</dbReference>
<feature type="region of interest" description="Disordered" evidence="1">
    <location>
        <begin position="148"/>
        <end position="244"/>
    </location>
</feature>